<organism evidence="2 3">
    <name type="scientific">Daphnia magna</name>
    <dbReference type="NCBI Taxonomy" id="35525"/>
    <lineage>
        <taxon>Eukaryota</taxon>
        <taxon>Metazoa</taxon>
        <taxon>Ecdysozoa</taxon>
        <taxon>Arthropoda</taxon>
        <taxon>Crustacea</taxon>
        <taxon>Branchiopoda</taxon>
        <taxon>Diplostraca</taxon>
        <taxon>Cladocera</taxon>
        <taxon>Anomopoda</taxon>
        <taxon>Daphniidae</taxon>
        <taxon>Daphnia</taxon>
    </lineage>
</organism>
<feature type="region of interest" description="Disordered" evidence="1">
    <location>
        <begin position="111"/>
        <end position="130"/>
    </location>
</feature>
<keyword evidence="3" id="KW-1185">Reference proteome</keyword>
<evidence type="ECO:0008006" key="4">
    <source>
        <dbReference type="Google" id="ProtNLM"/>
    </source>
</evidence>
<comment type="caution">
    <text evidence="2">The sequence shown here is derived from an EMBL/GenBank/DDBJ whole genome shotgun (WGS) entry which is preliminary data.</text>
</comment>
<proteinExistence type="predicted"/>
<gene>
    <name evidence="2" type="ORF">OUZ56_029470</name>
</gene>
<name>A0ABR0B6X5_9CRUS</name>
<sequence>MELLTDRFAAQDRLKKHYLAELKAMTNTRLSETSALSQWQKLHDGLANSVAALTSLGVDTRAHQAYLAPDLLASFPRALVSRWRDRWEDKEPTFSKILKALKTEIRLREEDETSASSCSGKSVPKSAATTTNNGNRGMACLLCQKIHLHHNCNQGSSAQRRAAAEKEGRCLNTEHSPAVCVASPRGGGYAPAPAGNRGYSPQRAPKVVTIDTTTLTISTRSKTGVLPTFTAYLKGSAGDRVKIVGLIDSGSERTFVREDTPTRVGAEKIRAEYLAVNGFGDQNKAGKNHAVFGLRLAGLSQDAPEIKIEAIAWKFLANAKKVTPTDF</sequence>
<dbReference type="EMBL" id="JAOYFB010000040">
    <property type="protein sequence ID" value="KAK4037437.1"/>
    <property type="molecule type" value="Genomic_DNA"/>
</dbReference>
<evidence type="ECO:0000313" key="3">
    <source>
        <dbReference type="Proteomes" id="UP001234178"/>
    </source>
</evidence>
<evidence type="ECO:0000256" key="1">
    <source>
        <dbReference type="SAM" id="MobiDB-lite"/>
    </source>
</evidence>
<dbReference type="Proteomes" id="UP001234178">
    <property type="component" value="Unassembled WGS sequence"/>
</dbReference>
<reference evidence="2 3" key="1">
    <citation type="journal article" date="2023" name="Nucleic Acids Res.">
        <title>The hologenome of Daphnia magna reveals possible DNA methylation and microbiome-mediated evolution of the host genome.</title>
        <authorList>
            <person name="Chaturvedi A."/>
            <person name="Li X."/>
            <person name="Dhandapani V."/>
            <person name="Marshall H."/>
            <person name="Kissane S."/>
            <person name="Cuenca-Cambronero M."/>
            <person name="Asole G."/>
            <person name="Calvet F."/>
            <person name="Ruiz-Romero M."/>
            <person name="Marangio P."/>
            <person name="Guigo R."/>
            <person name="Rago D."/>
            <person name="Mirbahai L."/>
            <person name="Eastwood N."/>
            <person name="Colbourne J.K."/>
            <person name="Zhou J."/>
            <person name="Mallon E."/>
            <person name="Orsini L."/>
        </authorList>
    </citation>
    <scope>NUCLEOTIDE SEQUENCE [LARGE SCALE GENOMIC DNA]</scope>
    <source>
        <strain evidence="2">LRV0_1</strain>
    </source>
</reference>
<accession>A0ABR0B6X5</accession>
<protein>
    <recommendedName>
        <fullName evidence="4">Peptidase A2 domain-containing protein</fullName>
    </recommendedName>
</protein>
<evidence type="ECO:0000313" key="2">
    <source>
        <dbReference type="EMBL" id="KAK4037437.1"/>
    </source>
</evidence>